<keyword evidence="3" id="KW-1185">Reference proteome</keyword>
<organism evidence="2 3">
    <name type="scientific">Iris pallida</name>
    <name type="common">Sweet iris</name>
    <dbReference type="NCBI Taxonomy" id="29817"/>
    <lineage>
        <taxon>Eukaryota</taxon>
        <taxon>Viridiplantae</taxon>
        <taxon>Streptophyta</taxon>
        <taxon>Embryophyta</taxon>
        <taxon>Tracheophyta</taxon>
        <taxon>Spermatophyta</taxon>
        <taxon>Magnoliopsida</taxon>
        <taxon>Liliopsida</taxon>
        <taxon>Asparagales</taxon>
        <taxon>Iridaceae</taxon>
        <taxon>Iridoideae</taxon>
        <taxon>Irideae</taxon>
        <taxon>Iris</taxon>
    </lineage>
</organism>
<reference evidence="2" key="1">
    <citation type="journal article" date="2023" name="GigaByte">
        <title>Genome assembly of the bearded iris, Iris pallida Lam.</title>
        <authorList>
            <person name="Bruccoleri R.E."/>
            <person name="Oakeley E.J."/>
            <person name="Faust A.M.E."/>
            <person name="Altorfer M."/>
            <person name="Dessus-Babus S."/>
            <person name="Burckhardt D."/>
            <person name="Oertli M."/>
            <person name="Naumann U."/>
            <person name="Petersen F."/>
            <person name="Wong J."/>
        </authorList>
    </citation>
    <scope>NUCLEOTIDE SEQUENCE</scope>
    <source>
        <strain evidence="2">GSM-AAB239-AS_SAM_17_03QT</strain>
    </source>
</reference>
<name>A0AAX6DNH3_IRIPA</name>
<proteinExistence type="predicted"/>
<evidence type="ECO:0000256" key="1">
    <source>
        <dbReference type="SAM" id="MobiDB-lite"/>
    </source>
</evidence>
<dbReference type="EMBL" id="JANAVB010043216">
    <property type="protein sequence ID" value="KAJ6793245.1"/>
    <property type="molecule type" value="Genomic_DNA"/>
</dbReference>
<accession>A0AAX6DNH3</accession>
<sequence>MRIAMEEVARKLTLWHTPTFRPLYTHDDLDPIMAAAGFLPLAPVAPAAGGGGRVAWREYQFGGRSGGAGKTSGRRRQQQQHHHRHHKRKEEDEEEECPCPCPCPRPRPRLPYPRIDGLHLFAYEAFFDALDYYLGPHRVPDLFHVRSMPLTRSQDLLDVGAYRHMRDCNMEDEGIYVFRDGTLDHRTNAMDCTSNGMIKPTPTKANTDTATTTLSSTCLVPLEDLFPSTSRDIVSLG</sequence>
<dbReference type="AlphaFoldDB" id="A0AAX6DNH3"/>
<protein>
    <submittedName>
        <fullName evidence="2">Uncharacterized protein</fullName>
    </submittedName>
</protein>
<evidence type="ECO:0000313" key="3">
    <source>
        <dbReference type="Proteomes" id="UP001140949"/>
    </source>
</evidence>
<comment type="caution">
    <text evidence="2">The sequence shown here is derived from an EMBL/GenBank/DDBJ whole genome shotgun (WGS) entry which is preliminary data.</text>
</comment>
<reference evidence="2" key="2">
    <citation type="submission" date="2023-04" db="EMBL/GenBank/DDBJ databases">
        <authorList>
            <person name="Bruccoleri R.E."/>
            <person name="Oakeley E.J."/>
            <person name="Faust A.-M."/>
            <person name="Dessus-Babus S."/>
            <person name="Altorfer M."/>
            <person name="Burckhardt D."/>
            <person name="Oertli M."/>
            <person name="Naumann U."/>
            <person name="Petersen F."/>
            <person name="Wong J."/>
        </authorList>
    </citation>
    <scope>NUCLEOTIDE SEQUENCE</scope>
    <source>
        <strain evidence="2">GSM-AAB239-AS_SAM_17_03QT</strain>
        <tissue evidence="2">Leaf</tissue>
    </source>
</reference>
<evidence type="ECO:0000313" key="2">
    <source>
        <dbReference type="EMBL" id="KAJ6793245.1"/>
    </source>
</evidence>
<feature type="compositionally biased region" description="Basic residues" evidence="1">
    <location>
        <begin position="72"/>
        <end position="88"/>
    </location>
</feature>
<feature type="region of interest" description="Disordered" evidence="1">
    <location>
        <begin position="63"/>
        <end position="99"/>
    </location>
</feature>
<gene>
    <name evidence="2" type="ORF">M6B38_111755</name>
</gene>
<dbReference type="Proteomes" id="UP001140949">
    <property type="component" value="Unassembled WGS sequence"/>
</dbReference>